<evidence type="ECO:0000256" key="6">
    <source>
        <dbReference type="PIRSR" id="PIRSR601461-1"/>
    </source>
</evidence>
<keyword evidence="5" id="KW-0378">Hydrolase</keyword>
<dbReference type="PANTHER" id="PTHR47966:SF65">
    <property type="entry name" value="ASPARTIC-TYPE ENDOPEPTIDASE"/>
    <property type="match status" value="1"/>
</dbReference>
<evidence type="ECO:0000259" key="9">
    <source>
        <dbReference type="PROSITE" id="PS51767"/>
    </source>
</evidence>
<sequence length="479" mass="51702">MWPTMRTSTAALFGLLAIVTAHVDNKNRQGRQLVFPIVRSIEQPTPEYARPSRRLESVIVANRSDIAYYARLTFGTPPQPQFVLLDTGSYELWVNPDCTALNNELDARFCQALGRYNASASSTSLSLGESKTLQYGIGNATFVYHKDTVGVSNSTELSLNNLQFGVATETEDAPSGILGLGYGKEVATKYPTFIDQLAEQGTTSTKVFSIALGGKEEEEGTLMFGGLDAGKFSGNLQTLPILPPSQSPDQRPRYWINLKAIGSSSEASNEAKTYEESRNLTVFLDTGSTMTLLPMALAKRIAADFGGSEPDDNGQFVVDCAMAQAERTLDFAFDGTTIRVPYSEMIREFGIGMGSVKCYLGVRGSDDFVLLGGSMLRSAYVVFDQTNNAIHLAQYVNCGSRAVEITADFDFKSTRGDCSPLLATDRPEVTSAIVSGNTPTSSTAIGPSESAVSSGSHSDITFQGLWRIIALACAMIFLH</sequence>
<dbReference type="GO" id="GO:0004190">
    <property type="term" value="F:aspartic-type endopeptidase activity"/>
    <property type="evidence" value="ECO:0007669"/>
    <property type="project" value="UniProtKB-KW"/>
</dbReference>
<evidence type="ECO:0000256" key="3">
    <source>
        <dbReference type="ARBA" id="ARBA00022729"/>
    </source>
</evidence>
<keyword evidence="3 8" id="KW-0732">Signal</keyword>
<dbReference type="InterPro" id="IPR033876">
    <property type="entry name" value="SAP-like"/>
</dbReference>
<feature type="region of interest" description="Disordered" evidence="7">
    <location>
        <begin position="436"/>
        <end position="456"/>
    </location>
</feature>
<dbReference type="PROSITE" id="PS51767">
    <property type="entry name" value="PEPTIDASE_A1"/>
    <property type="match status" value="1"/>
</dbReference>
<evidence type="ECO:0000313" key="10">
    <source>
        <dbReference type="EMBL" id="KAH7041346.1"/>
    </source>
</evidence>
<feature type="domain" description="Peptidase A1" evidence="9">
    <location>
        <begin position="68"/>
        <end position="393"/>
    </location>
</feature>
<comment type="similarity">
    <text evidence="1">Belongs to the peptidase A1 family.</text>
</comment>
<evidence type="ECO:0000256" key="7">
    <source>
        <dbReference type="SAM" id="MobiDB-lite"/>
    </source>
</evidence>
<dbReference type="OrthoDB" id="771136at2759"/>
<evidence type="ECO:0000313" key="11">
    <source>
        <dbReference type="Proteomes" id="UP000756346"/>
    </source>
</evidence>
<dbReference type="Pfam" id="PF00026">
    <property type="entry name" value="Asp"/>
    <property type="match status" value="1"/>
</dbReference>
<dbReference type="Proteomes" id="UP000756346">
    <property type="component" value="Unassembled WGS sequence"/>
</dbReference>
<feature type="active site" evidence="6">
    <location>
        <position position="86"/>
    </location>
</feature>
<comment type="caution">
    <text evidence="10">The sequence shown here is derived from an EMBL/GenBank/DDBJ whole genome shotgun (WGS) entry which is preliminary data.</text>
</comment>
<keyword evidence="4" id="KW-0064">Aspartyl protease</keyword>
<organism evidence="10 11">
    <name type="scientific">Microdochium trichocladiopsis</name>
    <dbReference type="NCBI Taxonomy" id="1682393"/>
    <lineage>
        <taxon>Eukaryota</taxon>
        <taxon>Fungi</taxon>
        <taxon>Dikarya</taxon>
        <taxon>Ascomycota</taxon>
        <taxon>Pezizomycotina</taxon>
        <taxon>Sordariomycetes</taxon>
        <taxon>Xylariomycetidae</taxon>
        <taxon>Xylariales</taxon>
        <taxon>Microdochiaceae</taxon>
        <taxon>Microdochium</taxon>
    </lineage>
</organism>
<name>A0A9P8YIX5_9PEZI</name>
<protein>
    <submittedName>
        <fullName evidence="10">Aspartic peptidase domain-containing protein</fullName>
    </submittedName>
</protein>
<dbReference type="GeneID" id="70182078"/>
<dbReference type="EMBL" id="JAGTJQ010000001">
    <property type="protein sequence ID" value="KAH7041346.1"/>
    <property type="molecule type" value="Genomic_DNA"/>
</dbReference>
<dbReference type="GO" id="GO:0006508">
    <property type="term" value="P:proteolysis"/>
    <property type="evidence" value="ECO:0007669"/>
    <property type="project" value="UniProtKB-KW"/>
</dbReference>
<dbReference type="InterPro" id="IPR033121">
    <property type="entry name" value="PEPTIDASE_A1"/>
</dbReference>
<dbReference type="Gene3D" id="2.40.70.10">
    <property type="entry name" value="Acid Proteases"/>
    <property type="match status" value="2"/>
</dbReference>
<dbReference type="InterPro" id="IPR001461">
    <property type="entry name" value="Aspartic_peptidase_A1"/>
</dbReference>
<reference evidence="10" key="1">
    <citation type="journal article" date="2021" name="Nat. Commun.">
        <title>Genetic determinants of endophytism in the Arabidopsis root mycobiome.</title>
        <authorList>
            <person name="Mesny F."/>
            <person name="Miyauchi S."/>
            <person name="Thiergart T."/>
            <person name="Pickel B."/>
            <person name="Atanasova L."/>
            <person name="Karlsson M."/>
            <person name="Huettel B."/>
            <person name="Barry K.W."/>
            <person name="Haridas S."/>
            <person name="Chen C."/>
            <person name="Bauer D."/>
            <person name="Andreopoulos W."/>
            <person name="Pangilinan J."/>
            <person name="LaButti K."/>
            <person name="Riley R."/>
            <person name="Lipzen A."/>
            <person name="Clum A."/>
            <person name="Drula E."/>
            <person name="Henrissat B."/>
            <person name="Kohler A."/>
            <person name="Grigoriev I.V."/>
            <person name="Martin F.M."/>
            <person name="Hacquard S."/>
        </authorList>
    </citation>
    <scope>NUCLEOTIDE SEQUENCE</scope>
    <source>
        <strain evidence="10">MPI-CAGE-CH-0230</strain>
    </source>
</reference>
<keyword evidence="2" id="KW-0645">Protease</keyword>
<evidence type="ECO:0000256" key="4">
    <source>
        <dbReference type="ARBA" id="ARBA00022750"/>
    </source>
</evidence>
<accession>A0A9P8YIX5</accession>
<proteinExistence type="inferred from homology"/>
<dbReference type="PANTHER" id="PTHR47966">
    <property type="entry name" value="BETA-SITE APP-CLEAVING ENZYME, ISOFORM A-RELATED"/>
    <property type="match status" value="1"/>
</dbReference>
<gene>
    <name evidence="10" type="ORF">B0I36DRAFT_312638</name>
</gene>
<evidence type="ECO:0000256" key="8">
    <source>
        <dbReference type="SAM" id="SignalP"/>
    </source>
</evidence>
<keyword evidence="11" id="KW-1185">Reference proteome</keyword>
<evidence type="ECO:0000256" key="2">
    <source>
        <dbReference type="ARBA" id="ARBA00022670"/>
    </source>
</evidence>
<dbReference type="RefSeq" id="XP_046019401.1">
    <property type="nucleotide sequence ID" value="XM_046152532.1"/>
</dbReference>
<feature type="active site" evidence="6">
    <location>
        <position position="285"/>
    </location>
</feature>
<dbReference type="AlphaFoldDB" id="A0A9P8YIX5"/>
<feature type="signal peptide" evidence="8">
    <location>
        <begin position="1"/>
        <end position="21"/>
    </location>
</feature>
<dbReference type="SUPFAM" id="SSF50630">
    <property type="entry name" value="Acid proteases"/>
    <property type="match status" value="1"/>
</dbReference>
<dbReference type="InterPro" id="IPR021109">
    <property type="entry name" value="Peptidase_aspartic_dom_sf"/>
</dbReference>
<evidence type="ECO:0000256" key="5">
    <source>
        <dbReference type="ARBA" id="ARBA00022801"/>
    </source>
</evidence>
<dbReference type="PRINTS" id="PR00792">
    <property type="entry name" value="PEPSIN"/>
</dbReference>
<evidence type="ECO:0000256" key="1">
    <source>
        <dbReference type="ARBA" id="ARBA00007447"/>
    </source>
</evidence>
<feature type="chain" id="PRO_5040447911" evidence="8">
    <location>
        <begin position="22"/>
        <end position="479"/>
    </location>
</feature>
<dbReference type="CDD" id="cd05474">
    <property type="entry name" value="SAP_like"/>
    <property type="match status" value="1"/>
</dbReference>